<comment type="caution">
    <text evidence="2">The sequence shown here is derived from an EMBL/GenBank/DDBJ whole genome shotgun (WGS) entry which is preliminary data.</text>
</comment>
<dbReference type="RefSeq" id="WP_064555759.1">
    <property type="nucleotide sequence ID" value="NZ_LXEO01000050.1"/>
</dbReference>
<evidence type="ECO:0008006" key="4">
    <source>
        <dbReference type="Google" id="ProtNLM"/>
    </source>
</evidence>
<accession>A0A1B7HJ43</accession>
<dbReference type="Proteomes" id="UP000078286">
    <property type="component" value="Unassembled WGS sequence"/>
</dbReference>
<evidence type="ECO:0000256" key="1">
    <source>
        <dbReference type="ARBA" id="ARBA00022649"/>
    </source>
</evidence>
<dbReference type="AlphaFoldDB" id="A0A1B7HJ43"/>
<name>A0A1B7HJ43_9ENTR</name>
<protein>
    <recommendedName>
        <fullName evidence="4">CcdA family antitoxin protein</fullName>
    </recommendedName>
</protein>
<dbReference type="Pfam" id="PF07362">
    <property type="entry name" value="CcdA"/>
    <property type="match status" value="1"/>
</dbReference>
<dbReference type="EMBL" id="LXEO01000050">
    <property type="protein sequence ID" value="OAT15657.1"/>
    <property type="molecule type" value="Genomic_DNA"/>
</dbReference>
<evidence type="ECO:0000313" key="2">
    <source>
        <dbReference type="EMBL" id="OAT15657.1"/>
    </source>
</evidence>
<sequence length="59" mass="6865">MTGKREVEIQISARPTDVLLEKHHENKAVGWYEENREGIDALNKFAEENGSFSDFHRSF</sequence>
<proteinExistence type="predicted"/>
<dbReference type="InterPro" id="IPR009956">
    <property type="entry name" value="Post-segregation_anti-tox_CcdA"/>
</dbReference>
<keyword evidence="3" id="KW-1185">Reference proteome</keyword>
<organism evidence="2 3">
    <name type="scientific">Buttiauxella noackiae ATCC 51607</name>
    <dbReference type="NCBI Taxonomy" id="1354255"/>
    <lineage>
        <taxon>Bacteria</taxon>
        <taxon>Pseudomonadati</taxon>
        <taxon>Pseudomonadota</taxon>
        <taxon>Gammaproteobacteria</taxon>
        <taxon>Enterobacterales</taxon>
        <taxon>Enterobacteriaceae</taxon>
        <taxon>Buttiauxella</taxon>
    </lineage>
</organism>
<dbReference type="PATRIC" id="fig|1354255.3.peg.3502"/>
<gene>
    <name evidence="2" type="ORF">M979_3398</name>
</gene>
<reference evidence="2 3" key="1">
    <citation type="submission" date="2016-04" db="EMBL/GenBank/DDBJ databases">
        <title>ATOL: Assembling a taxonomically balanced genome-scale reconstruction of the evolutionary history of the Enterobacteriaceae.</title>
        <authorList>
            <person name="Plunkett G.III."/>
            <person name="Neeno-Eckwall E.C."/>
            <person name="Glasner J.D."/>
            <person name="Perna N.T."/>
        </authorList>
    </citation>
    <scope>NUCLEOTIDE SEQUENCE [LARGE SCALE GENOMIC DNA]</scope>
    <source>
        <strain evidence="2 3">ATCC 51607</strain>
    </source>
</reference>
<evidence type="ECO:0000313" key="3">
    <source>
        <dbReference type="Proteomes" id="UP000078286"/>
    </source>
</evidence>
<keyword evidence="1" id="KW-1277">Toxin-antitoxin system</keyword>